<dbReference type="PATRIC" id="fig|1262449.3.peg.3994"/>
<dbReference type="AlphaFoldDB" id="A0A0H3J0Z0"/>
<dbReference type="Gene3D" id="3.20.80.10">
    <property type="entry name" value="Regulatory factor, effector binding domain"/>
    <property type="match status" value="1"/>
</dbReference>
<sequence length="219" mass="25596">MPENKLDYKKEFKDLYMPKNKPTLIEVPPINFIMVDGKGNPNEIDGEYQSALELLYALSFTIKMSKMGDFKPEGYFEYVVPPLEGLWWMNDCKIDLSNKDKFIWTSMIRQPEFVTDKVFQWACSEVAKKKSHLDISKARLSIYNEGLCVQMMHIGPYDDEPRTIAQIESYIEDNNLKDDISSVQPDGTIRRHHEIYISDPRKTKPEKLKTVLRHPVRCN</sequence>
<dbReference type="Proteomes" id="UP000030905">
    <property type="component" value="Chromosome"/>
</dbReference>
<reference evidence="2 5" key="1">
    <citation type="journal article" date="2015" name="Genome Announc.">
        <title>Complete Genome Sequence of the Nitrogen-Fixing and Solvent-Producing Clostridium pasteurianum DSM 525.</title>
        <authorList>
            <person name="Poehlein A."/>
            <person name="Grosse-Honebrink A."/>
            <person name="Zhang Y."/>
            <person name="Minton N.P."/>
            <person name="Daniel R."/>
        </authorList>
    </citation>
    <scope>NUCLEOTIDE SEQUENCE [LARGE SCALE GENOMIC DNA]</scope>
    <source>
        <strain evidence="2">DSM 525</strain>
        <strain evidence="5">DSM 525 / ATCC 6013</strain>
    </source>
</reference>
<gene>
    <name evidence="2" type="ORF">CLPA_c09190</name>
    <name evidence="3" type="ORF">CP6013_02232</name>
</gene>
<evidence type="ECO:0000313" key="2">
    <source>
        <dbReference type="EMBL" id="AJA51007.1"/>
    </source>
</evidence>
<dbReference type="EMBL" id="CP009268">
    <property type="protein sequence ID" value="AJA51007.1"/>
    <property type="molecule type" value="Genomic_DNA"/>
</dbReference>
<evidence type="ECO:0000313" key="5">
    <source>
        <dbReference type="Proteomes" id="UP000030905"/>
    </source>
</evidence>
<accession>A0A0H3J0Z0</accession>
<dbReference type="eggNOG" id="COG4832">
    <property type="taxonomic scope" value="Bacteria"/>
</dbReference>
<protein>
    <submittedName>
        <fullName evidence="3">Transcription activator effector binding protein</fullName>
    </submittedName>
</protein>
<dbReference type="KEGG" id="cpat:CLPA_c09190"/>
<dbReference type="EMBL" id="JPGY02000001">
    <property type="protein sequence ID" value="KRU12984.1"/>
    <property type="molecule type" value="Genomic_DNA"/>
</dbReference>
<dbReference type="Proteomes" id="UP000028042">
    <property type="component" value="Unassembled WGS sequence"/>
</dbReference>
<evidence type="ECO:0000313" key="4">
    <source>
        <dbReference type="Proteomes" id="UP000028042"/>
    </source>
</evidence>
<proteinExistence type="predicted"/>
<keyword evidence="5" id="KW-1185">Reference proteome</keyword>
<feature type="domain" description="GyrI-like small molecule binding" evidence="1">
    <location>
        <begin position="21"/>
        <end position="216"/>
    </location>
</feature>
<dbReference type="PIRSF" id="PIRSF031644">
    <property type="entry name" value="UCP031644"/>
    <property type="match status" value="1"/>
</dbReference>
<dbReference type="GeneID" id="93073123"/>
<dbReference type="Pfam" id="PF06445">
    <property type="entry name" value="GyrI-like"/>
    <property type="match status" value="1"/>
</dbReference>
<evidence type="ECO:0000259" key="1">
    <source>
        <dbReference type="Pfam" id="PF06445"/>
    </source>
</evidence>
<dbReference type="InterPro" id="IPR011256">
    <property type="entry name" value="Reg_factor_effector_dom_sf"/>
</dbReference>
<reference evidence="3 4" key="3">
    <citation type="journal article" name="Genome Announc.">
        <title>Improved Draft Genome Sequence of Clostridium pasteurianum Strain ATCC 6013 (DSM 525) Using a Hybrid Next-Generation Sequencing Approach.</title>
        <authorList>
            <person name="Pyne M.E."/>
            <person name="Utturkar S."/>
            <person name="Brown S.D."/>
            <person name="Moo-Young M."/>
            <person name="Chung D.A."/>
            <person name="Chou C.P."/>
        </authorList>
    </citation>
    <scope>NUCLEOTIDE SEQUENCE [LARGE SCALE GENOMIC DNA]</scope>
    <source>
        <strain evidence="3 4">ATCC 6013</strain>
    </source>
</reference>
<dbReference type="KEGG" id="cpae:CPAST_c09190"/>
<dbReference type="RefSeq" id="WP_003448174.1">
    <property type="nucleotide sequence ID" value="NZ_ANZB01000021.1"/>
</dbReference>
<dbReference type="InterPro" id="IPR008319">
    <property type="entry name" value="GyrI-like_CCH_Lin2189-like"/>
</dbReference>
<name>A0A0H3J0Z0_CLOPA</name>
<reference evidence="3" key="2">
    <citation type="submission" date="2015-10" db="EMBL/GenBank/DDBJ databases">
        <title>Improved Draft Genome Sequence of Clostridium pasteurianum Strain ATCC 6013 (DSM 525) Using a Hybrid Next-Generation Sequencing Approach.</title>
        <authorList>
            <person name="Pyne M.E."/>
            <person name="Utturkar S.M."/>
            <person name="Brown S.D."/>
            <person name="Moo-Young M."/>
            <person name="Chung D.A."/>
            <person name="Chou P.C."/>
        </authorList>
    </citation>
    <scope>NUCLEOTIDE SEQUENCE</scope>
    <source>
        <strain evidence="3">ATCC 6013</strain>
    </source>
</reference>
<organism evidence="2 5">
    <name type="scientific">Clostridium pasteurianum DSM 525 = ATCC 6013</name>
    <dbReference type="NCBI Taxonomy" id="1262449"/>
    <lineage>
        <taxon>Bacteria</taxon>
        <taxon>Bacillati</taxon>
        <taxon>Bacillota</taxon>
        <taxon>Clostridia</taxon>
        <taxon>Eubacteriales</taxon>
        <taxon>Clostridiaceae</taxon>
        <taxon>Clostridium</taxon>
    </lineage>
</organism>
<dbReference type="InterPro" id="IPR029442">
    <property type="entry name" value="GyrI-like"/>
</dbReference>
<dbReference type="SUPFAM" id="SSF55136">
    <property type="entry name" value="Probable bacterial effector-binding domain"/>
    <property type="match status" value="1"/>
</dbReference>
<evidence type="ECO:0000313" key="3">
    <source>
        <dbReference type="EMBL" id="KRU12984.1"/>
    </source>
</evidence>